<keyword evidence="2" id="KW-0378">Hydrolase</keyword>
<dbReference type="PROSITE" id="PS00125">
    <property type="entry name" value="SER_THR_PHOSPHATASE"/>
    <property type="match status" value="1"/>
</dbReference>
<dbReference type="AlphaFoldDB" id="A0A6F9DH37"/>
<dbReference type="PANTHER" id="PTHR11668">
    <property type="entry name" value="SERINE/THREONINE PROTEIN PHOSPHATASE"/>
    <property type="match status" value="1"/>
</dbReference>
<protein>
    <recommendedName>
        <fullName evidence="2">Serine/threonine-protein phosphatase</fullName>
        <ecNumber evidence="2">3.1.3.16</ecNumber>
    </recommendedName>
</protein>
<organism evidence="5">
    <name type="scientific">Phallusia mammillata</name>
    <dbReference type="NCBI Taxonomy" id="59560"/>
    <lineage>
        <taxon>Eukaryota</taxon>
        <taxon>Metazoa</taxon>
        <taxon>Chordata</taxon>
        <taxon>Tunicata</taxon>
        <taxon>Ascidiacea</taxon>
        <taxon>Phlebobranchia</taxon>
        <taxon>Ascidiidae</taxon>
        <taxon>Phallusia</taxon>
    </lineage>
</organism>
<proteinExistence type="evidence at transcript level"/>
<evidence type="ECO:0000259" key="4">
    <source>
        <dbReference type="PROSITE" id="PS50222"/>
    </source>
</evidence>
<gene>
    <name evidence="5" type="primary">LOC100178725</name>
</gene>
<sequence length="916" mass="104265">MYIAVFLWNKADSKCALRPVDIQTSKESYWLPFRQVSPKENAEEALKDVLLSVGGYNFESSGILNISRFPVTQTTEKNDKIKICSCNNCDCCSERILVTHFVDYASERNDIKSPSSDDQIEDDDKMADTENICSGTSHKWFTLAEIDEMVELFLSNRTGMNLYGPEPLLYVKLALEGNLYPMPKDALCDLNQNLTVSSTPVTNNCKNLAETEEFETSELNDLKLNFKEQNGKKYLNRISSFVSEHKQKVDAKISKAVQEQLLATVQFEPDELLFLKQQFFGYSFPSCFMSVENFCSGLCETVIGETDKMRQEDFFRSFCMSDLRQSFMCFHEFLLGISIMQPHVQHGGKMAEHRCRCIFRFYDRTMDENLTFQDFLRMMTDIKKNKGETIVKDKLIAEAKKSAKLFGDHVQKQLTLNAFLDTVGQLKFRGTSGLFRMFEKPWIKNLKRDRESPERGKSSPKMLLKRRKTLEINAAKDGLTNAAEPHSLLSEEESPSFSQSLLQASLDSELSSPPIKDEPYTLALHSVKVRRTGTTVEAKSLYELGVEENAVSSSASTSLLETPFQLPNEKVKFGRMASVQAFNKRSHANEMLNGLRYFERAQKGTKSEFSWGEVEMSALARCLLAVCREAKTILQNENRVLQLQSPTYILGDLHGNYHDLVCFEKALWRVGMLLTPCRFLFLGDYVDRGANGVEVVAYLLSQKILCPSKIFLVRGNHELRDIQVAFSFQSECIKKFGDTHGLKIWEAINACFDVLPVAAVVDKKIFTVHGGIPNRAFYKDTHDNVIDAINDVPRPLSDPETESPLAWELMWNDPIRMEDYPLEEMKSLSKQDGFVPNQRRRTASMFTSDALERFLFDNGFSHVIRAHEVQQIGFKVQQNGKLLTVFSSSYYCGGSNEAACVLVDERKLRTIRLDTT</sequence>
<dbReference type="InterPro" id="IPR050341">
    <property type="entry name" value="PP1_catalytic_subunit"/>
</dbReference>
<dbReference type="CDD" id="cd00144">
    <property type="entry name" value="MPP_PPP_family"/>
    <property type="match status" value="1"/>
</dbReference>
<name>A0A6F9DH37_9ASCI</name>
<dbReference type="GO" id="GO:0004722">
    <property type="term" value="F:protein serine/threonine phosphatase activity"/>
    <property type="evidence" value="ECO:0007669"/>
    <property type="project" value="UniProtKB-EC"/>
</dbReference>
<dbReference type="InterPro" id="IPR029052">
    <property type="entry name" value="Metallo-depent_PP-like"/>
</dbReference>
<dbReference type="Gene3D" id="3.60.21.10">
    <property type="match status" value="1"/>
</dbReference>
<comment type="similarity">
    <text evidence="1 2">Belongs to the PPP phosphatase family.</text>
</comment>
<dbReference type="PANTHER" id="PTHR11668:SF496">
    <property type="entry name" value="SERINE_THREONINE-PROTEIN PHOSPHATASE"/>
    <property type="match status" value="1"/>
</dbReference>
<dbReference type="PROSITE" id="PS50222">
    <property type="entry name" value="EF_HAND_2"/>
    <property type="match status" value="1"/>
</dbReference>
<feature type="domain" description="EF-hand" evidence="4">
    <location>
        <begin position="350"/>
        <end position="385"/>
    </location>
</feature>
<dbReference type="PRINTS" id="PR00114">
    <property type="entry name" value="STPHPHTASE"/>
</dbReference>
<dbReference type="InterPro" id="IPR002048">
    <property type="entry name" value="EF_hand_dom"/>
</dbReference>
<dbReference type="EMBL" id="LR786597">
    <property type="protein sequence ID" value="CAB3262219.1"/>
    <property type="molecule type" value="mRNA"/>
</dbReference>
<dbReference type="GO" id="GO:0005634">
    <property type="term" value="C:nucleus"/>
    <property type="evidence" value="ECO:0007669"/>
    <property type="project" value="TreeGrafter"/>
</dbReference>
<evidence type="ECO:0000256" key="1">
    <source>
        <dbReference type="ARBA" id="ARBA00008294"/>
    </source>
</evidence>
<dbReference type="GO" id="GO:0005509">
    <property type="term" value="F:calcium ion binding"/>
    <property type="evidence" value="ECO:0007669"/>
    <property type="project" value="InterPro"/>
</dbReference>
<evidence type="ECO:0000313" key="5">
    <source>
        <dbReference type="EMBL" id="CAB3262219.1"/>
    </source>
</evidence>
<dbReference type="InterPro" id="IPR004843">
    <property type="entry name" value="Calcineurin-like_PHP"/>
</dbReference>
<dbReference type="SMART" id="SM00156">
    <property type="entry name" value="PP2Ac"/>
    <property type="match status" value="1"/>
</dbReference>
<dbReference type="SUPFAM" id="SSF47473">
    <property type="entry name" value="EF-hand"/>
    <property type="match status" value="1"/>
</dbReference>
<dbReference type="InterPro" id="IPR011992">
    <property type="entry name" value="EF-hand-dom_pair"/>
</dbReference>
<dbReference type="Gene3D" id="1.10.238.10">
    <property type="entry name" value="EF-hand"/>
    <property type="match status" value="1"/>
</dbReference>
<comment type="catalytic activity">
    <reaction evidence="2">
        <text>O-phospho-L-threonyl-[protein] + H2O = L-threonyl-[protein] + phosphate</text>
        <dbReference type="Rhea" id="RHEA:47004"/>
        <dbReference type="Rhea" id="RHEA-COMP:11060"/>
        <dbReference type="Rhea" id="RHEA-COMP:11605"/>
        <dbReference type="ChEBI" id="CHEBI:15377"/>
        <dbReference type="ChEBI" id="CHEBI:30013"/>
        <dbReference type="ChEBI" id="CHEBI:43474"/>
        <dbReference type="ChEBI" id="CHEBI:61977"/>
        <dbReference type="EC" id="3.1.3.16"/>
    </reaction>
</comment>
<reference evidence="5" key="1">
    <citation type="submission" date="2020-04" db="EMBL/GenBank/DDBJ databases">
        <authorList>
            <person name="Neveu A P."/>
        </authorList>
    </citation>
    <scope>NUCLEOTIDE SEQUENCE</scope>
    <source>
        <tissue evidence="5">Whole embryo</tissue>
    </source>
</reference>
<dbReference type="GO" id="GO:0005737">
    <property type="term" value="C:cytoplasm"/>
    <property type="evidence" value="ECO:0007669"/>
    <property type="project" value="TreeGrafter"/>
</dbReference>
<dbReference type="Pfam" id="PF00149">
    <property type="entry name" value="Metallophos"/>
    <property type="match status" value="1"/>
</dbReference>
<feature type="region of interest" description="Disordered" evidence="3">
    <location>
        <begin position="447"/>
        <end position="466"/>
    </location>
</feature>
<evidence type="ECO:0000256" key="2">
    <source>
        <dbReference type="RuleBase" id="RU004273"/>
    </source>
</evidence>
<feature type="compositionally biased region" description="Basic and acidic residues" evidence="3">
    <location>
        <begin position="447"/>
        <end position="457"/>
    </location>
</feature>
<dbReference type="EC" id="3.1.3.16" evidence="2"/>
<evidence type="ECO:0000256" key="3">
    <source>
        <dbReference type="SAM" id="MobiDB-lite"/>
    </source>
</evidence>
<dbReference type="SUPFAM" id="SSF56300">
    <property type="entry name" value="Metallo-dependent phosphatases"/>
    <property type="match status" value="1"/>
</dbReference>
<accession>A0A6F9DH37</accession>
<dbReference type="InterPro" id="IPR006186">
    <property type="entry name" value="Ser/Thr-sp_prot-phosphatase"/>
</dbReference>